<evidence type="ECO:0000313" key="1">
    <source>
        <dbReference type="EMBL" id="JAD47470.1"/>
    </source>
</evidence>
<sequence length="139" mass="14894">MLTVVVAERKSLSEPRDDVGPWDGMRPGVVLVDGAHLHDARVPAAVSRASFSSSSCRLFSTDGVSLRHDDYDLGEFSTDDDDDADLRCRVRDLSVPMFFRGPSTRQGGSLRSCATPIVASMCPRRSPATAACGSTDDSS</sequence>
<accession>A0A0A9AER5</accession>
<reference evidence="1" key="1">
    <citation type="submission" date="2014-09" db="EMBL/GenBank/DDBJ databases">
        <authorList>
            <person name="Magalhaes I.L.F."/>
            <person name="Oliveira U."/>
            <person name="Santos F.R."/>
            <person name="Vidigal T.H.D.A."/>
            <person name="Brescovit A.D."/>
            <person name="Santos A.J."/>
        </authorList>
    </citation>
    <scope>NUCLEOTIDE SEQUENCE</scope>
    <source>
        <tissue evidence="1">Shoot tissue taken approximately 20 cm above the soil surface</tissue>
    </source>
</reference>
<dbReference type="AlphaFoldDB" id="A0A0A9AER5"/>
<organism evidence="1">
    <name type="scientific">Arundo donax</name>
    <name type="common">Giant reed</name>
    <name type="synonym">Donax arundinaceus</name>
    <dbReference type="NCBI Taxonomy" id="35708"/>
    <lineage>
        <taxon>Eukaryota</taxon>
        <taxon>Viridiplantae</taxon>
        <taxon>Streptophyta</taxon>
        <taxon>Embryophyta</taxon>
        <taxon>Tracheophyta</taxon>
        <taxon>Spermatophyta</taxon>
        <taxon>Magnoliopsida</taxon>
        <taxon>Liliopsida</taxon>
        <taxon>Poales</taxon>
        <taxon>Poaceae</taxon>
        <taxon>PACMAD clade</taxon>
        <taxon>Arundinoideae</taxon>
        <taxon>Arundineae</taxon>
        <taxon>Arundo</taxon>
    </lineage>
</organism>
<proteinExistence type="predicted"/>
<dbReference type="EMBL" id="GBRH01250425">
    <property type="protein sequence ID" value="JAD47470.1"/>
    <property type="molecule type" value="Transcribed_RNA"/>
</dbReference>
<reference evidence="1" key="2">
    <citation type="journal article" date="2015" name="Data Brief">
        <title>Shoot transcriptome of the giant reed, Arundo donax.</title>
        <authorList>
            <person name="Barrero R.A."/>
            <person name="Guerrero F.D."/>
            <person name="Moolhuijzen P."/>
            <person name="Goolsby J.A."/>
            <person name="Tidwell J."/>
            <person name="Bellgard S.E."/>
            <person name="Bellgard M.I."/>
        </authorList>
    </citation>
    <scope>NUCLEOTIDE SEQUENCE</scope>
    <source>
        <tissue evidence="1">Shoot tissue taken approximately 20 cm above the soil surface</tissue>
    </source>
</reference>
<protein>
    <submittedName>
        <fullName evidence="1">Uncharacterized protein</fullName>
    </submittedName>
</protein>
<name>A0A0A9AER5_ARUDO</name>